<dbReference type="Pfam" id="PF13173">
    <property type="entry name" value="AAA_14"/>
    <property type="match status" value="1"/>
</dbReference>
<proteinExistence type="predicted"/>
<comment type="caution">
    <text evidence="3">The sequence shown here is derived from an EMBL/GenBank/DDBJ whole genome shotgun (WGS) entry which is preliminary data.</text>
</comment>
<gene>
    <name evidence="3" type="ORF">FYJ80_07610</name>
</gene>
<dbReference type="InterPro" id="IPR025420">
    <property type="entry name" value="DUF4143"/>
</dbReference>
<dbReference type="PANTHER" id="PTHR43566">
    <property type="entry name" value="CONSERVED PROTEIN"/>
    <property type="match status" value="1"/>
</dbReference>
<name>A0A7X2PCY4_9SPIO</name>
<feature type="domain" description="DUF4143" evidence="2">
    <location>
        <begin position="204"/>
        <end position="369"/>
    </location>
</feature>
<dbReference type="SUPFAM" id="SSF52540">
    <property type="entry name" value="P-loop containing nucleoside triphosphate hydrolases"/>
    <property type="match status" value="1"/>
</dbReference>
<dbReference type="InterPro" id="IPR041682">
    <property type="entry name" value="AAA_14"/>
</dbReference>
<dbReference type="Proteomes" id="UP000460549">
    <property type="component" value="Unassembled WGS sequence"/>
</dbReference>
<dbReference type="PANTHER" id="PTHR43566:SF1">
    <property type="entry name" value="AAA+ ATPASE DOMAIN-CONTAINING PROTEIN"/>
    <property type="match status" value="1"/>
</dbReference>
<dbReference type="EMBL" id="VUNN01000014">
    <property type="protein sequence ID" value="MSU06641.1"/>
    <property type="molecule type" value="Genomic_DNA"/>
</dbReference>
<evidence type="ECO:0000259" key="2">
    <source>
        <dbReference type="Pfam" id="PF13635"/>
    </source>
</evidence>
<evidence type="ECO:0000313" key="3">
    <source>
        <dbReference type="EMBL" id="MSU06641.1"/>
    </source>
</evidence>
<evidence type="ECO:0000259" key="1">
    <source>
        <dbReference type="Pfam" id="PF13173"/>
    </source>
</evidence>
<dbReference type="GO" id="GO:0005524">
    <property type="term" value="F:ATP binding"/>
    <property type="evidence" value="ECO:0007669"/>
    <property type="project" value="UniProtKB-KW"/>
</dbReference>
<protein>
    <submittedName>
        <fullName evidence="3">ATP-binding protein</fullName>
    </submittedName>
</protein>
<keyword evidence="4" id="KW-1185">Reference proteome</keyword>
<keyword evidence="3" id="KW-0547">Nucleotide-binding</keyword>
<dbReference type="AlphaFoldDB" id="A0A7X2PCY4"/>
<dbReference type="InterPro" id="IPR027417">
    <property type="entry name" value="P-loop_NTPase"/>
</dbReference>
<dbReference type="Pfam" id="PF13635">
    <property type="entry name" value="DUF4143"/>
    <property type="match status" value="1"/>
</dbReference>
<feature type="domain" description="AAA" evidence="1">
    <location>
        <begin position="24"/>
        <end position="139"/>
    </location>
</feature>
<keyword evidence="3" id="KW-0067">ATP-binding</keyword>
<organism evidence="3 4">
    <name type="scientific">Bullifex porci</name>
    <dbReference type="NCBI Taxonomy" id="2606638"/>
    <lineage>
        <taxon>Bacteria</taxon>
        <taxon>Pseudomonadati</taxon>
        <taxon>Spirochaetota</taxon>
        <taxon>Spirochaetia</taxon>
        <taxon>Spirochaetales</taxon>
        <taxon>Spirochaetaceae</taxon>
        <taxon>Bullifex</taxon>
    </lineage>
</organism>
<reference evidence="3 4" key="1">
    <citation type="submission" date="2019-08" db="EMBL/GenBank/DDBJ databases">
        <title>In-depth cultivation of the pig gut microbiome towards novel bacterial diversity and tailored functional studies.</title>
        <authorList>
            <person name="Wylensek D."/>
            <person name="Hitch T.C.A."/>
            <person name="Clavel T."/>
        </authorList>
    </citation>
    <scope>NUCLEOTIDE SEQUENCE [LARGE SCALE GENOMIC DNA]</scope>
    <source>
        <strain evidence="3 4">NM-380-WT-3C1</strain>
    </source>
</reference>
<sequence length="427" mass="47703">MLKMENYRKRIADDILKRKLEGKGAVLIEGPKWCGKTTTAEQLAASILYMDDPEKKEQNISMSEVSPKRLLKGATPRLIDEWQLAPKLWDAIRFEVDHRGVLGQFVLTGSAVPADTKEITHSGTGRFAWLTMRPMSLYESGDSTGEVSIKDLFEGNTEIDGESNISIERLAFLVCRGGWPQSVGMHDEIALDQAFDYYDAVVRTDINRADNVQKNPERVQSLMRSYARNQGGQVPNTVLAQDISAKEGMSINEETVASYINALRKIFVVEDMPAWNPNLRSKTAIRSSDTRYYVDPSIAVAALGIGPNDLINDLKTFGFLFETLCIRDLRVFADALNGKVYHYRDKDGQECDAVIHLRNGKYGLIEIKLGGDKLIEEGAKSLKTMAAKIDTNKMNTPSFLMVLTGIGDYAYRRQDGVYVVPIGCLRN</sequence>
<accession>A0A7X2PCY4</accession>
<evidence type="ECO:0000313" key="4">
    <source>
        <dbReference type="Proteomes" id="UP000460549"/>
    </source>
</evidence>